<dbReference type="Proteomes" id="UP000599109">
    <property type="component" value="Unassembled WGS sequence"/>
</dbReference>
<dbReference type="Gene3D" id="3.90.550.10">
    <property type="entry name" value="Spore Coat Polysaccharide Biosynthesis Protein SpsA, Chain A"/>
    <property type="match status" value="1"/>
</dbReference>
<dbReference type="EMBL" id="JAEQNE010000007">
    <property type="protein sequence ID" value="MBL0394124.1"/>
    <property type="molecule type" value="Genomic_DNA"/>
</dbReference>
<feature type="domain" description="Glycosyltransferase 2-like" evidence="1">
    <location>
        <begin position="2"/>
        <end position="132"/>
    </location>
</feature>
<gene>
    <name evidence="2" type="ORF">JJ685_23495</name>
</gene>
<organism evidence="2 3">
    <name type="scientific">Ramlibacter monticola</name>
    <dbReference type="NCBI Taxonomy" id="1926872"/>
    <lineage>
        <taxon>Bacteria</taxon>
        <taxon>Pseudomonadati</taxon>
        <taxon>Pseudomonadota</taxon>
        <taxon>Betaproteobacteria</taxon>
        <taxon>Burkholderiales</taxon>
        <taxon>Comamonadaceae</taxon>
        <taxon>Ramlibacter</taxon>
    </lineage>
</organism>
<evidence type="ECO:0000313" key="2">
    <source>
        <dbReference type="EMBL" id="MBL0394124.1"/>
    </source>
</evidence>
<accession>A0A936Z536</accession>
<dbReference type="InterPro" id="IPR029044">
    <property type="entry name" value="Nucleotide-diphossugar_trans"/>
</dbReference>
<reference evidence="2 3" key="1">
    <citation type="journal article" date="2017" name="Int. J. Syst. Evol. Microbiol.">
        <title>Ramlibacter monticola sp. nov., isolated from forest soil.</title>
        <authorList>
            <person name="Chaudhary D.K."/>
            <person name="Kim J."/>
        </authorList>
    </citation>
    <scope>NUCLEOTIDE SEQUENCE [LARGE SCALE GENOMIC DNA]</scope>
    <source>
        <strain evidence="2 3">KACC 19175</strain>
    </source>
</reference>
<proteinExistence type="predicted"/>
<dbReference type="InterPro" id="IPR050834">
    <property type="entry name" value="Glycosyltransf_2"/>
</dbReference>
<keyword evidence="3" id="KW-1185">Reference proteome</keyword>
<evidence type="ECO:0000313" key="3">
    <source>
        <dbReference type="Proteomes" id="UP000599109"/>
    </source>
</evidence>
<dbReference type="Pfam" id="PF00535">
    <property type="entry name" value="Glycos_transf_2"/>
    <property type="match status" value="1"/>
</dbReference>
<comment type="caution">
    <text evidence="2">The sequence shown here is derived from an EMBL/GenBank/DDBJ whole genome shotgun (WGS) entry which is preliminary data.</text>
</comment>
<name>A0A936Z536_9BURK</name>
<dbReference type="PANTHER" id="PTHR43685:SF2">
    <property type="entry name" value="GLYCOSYLTRANSFERASE 2-LIKE DOMAIN-CONTAINING PROTEIN"/>
    <property type="match status" value="1"/>
</dbReference>
<dbReference type="InterPro" id="IPR001173">
    <property type="entry name" value="Glyco_trans_2-like"/>
</dbReference>
<protein>
    <submittedName>
        <fullName evidence="2">Glycosyltransferase</fullName>
    </submittedName>
</protein>
<evidence type="ECO:0000259" key="1">
    <source>
        <dbReference type="Pfam" id="PF00535"/>
    </source>
</evidence>
<dbReference type="AlphaFoldDB" id="A0A936Z536"/>
<dbReference type="SUPFAM" id="SSF53448">
    <property type="entry name" value="Nucleotide-diphospho-sugar transferases"/>
    <property type="match status" value="1"/>
</dbReference>
<dbReference type="PANTHER" id="PTHR43685">
    <property type="entry name" value="GLYCOSYLTRANSFERASE"/>
    <property type="match status" value="1"/>
</dbReference>
<sequence length="229" mass="24748">MRRTANSVLTQTFGEFEWLVIDGASSDGTVEFCRLLGPACLCISEPDNGIYDAMRKGLEKASGAYVVFLNAGDELAGPNALGEAVEHLDGANVVFFSTLIRGFGGDRLRRPRPLSAATYSVPAIQQSTFYNVEILRGLQWPVDYKICGDYFLAAQLLRQGCTHRSIPKVVSIFALGGVSTGSFLRLASEAWAVQDQVLGLGLPVRITSACRRVLTGLAVLVTFSVLGRR</sequence>